<protein>
    <submittedName>
        <fullName evidence="2">Uncharacterized protein</fullName>
    </submittedName>
</protein>
<gene>
    <name evidence="2" type="ORF">TeGR_g351</name>
</gene>
<feature type="transmembrane region" description="Helical" evidence="1">
    <location>
        <begin position="16"/>
        <end position="37"/>
    </location>
</feature>
<comment type="caution">
    <text evidence="2">The sequence shown here is derived from an EMBL/GenBank/DDBJ whole genome shotgun (WGS) entry which is preliminary data.</text>
</comment>
<keyword evidence="1" id="KW-0812">Transmembrane</keyword>
<keyword evidence="1" id="KW-1133">Transmembrane helix</keyword>
<feature type="transmembrane region" description="Helical" evidence="1">
    <location>
        <begin position="43"/>
        <end position="67"/>
    </location>
</feature>
<dbReference type="Proteomes" id="UP001165060">
    <property type="component" value="Unassembled WGS sequence"/>
</dbReference>
<feature type="transmembrane region" description="Helical" evidence="1">
    <location>
        <begin position="274"/>
        <end position="295"/>
    </location>
</feature>
<name>A0ABQ6MH48_9STRA</name>
<sequence length="329" mass="35856">MWWLCTDHGDSHASKWAILSAGLFVSLGLPNTVSMFADDIDAALSGWAILPFAIAVFSAFVLAVWLLKKLAPTAASPSPSWAYLPPVDYLLDLFDYNFDEDRLLGQKATYTWPLQDRFSEHVQGFGSIALDFLGFARGNFASEYDGLIDDAFRNDEEDDNEEGEEEPAPLYRKDRFGRDLPFAYANLVKTTALILTFGLAAPLTAWVGCLGLLARWLTLSYLAERWRRKEDEGGGLVTDAQGLPFRCVVLVVVCVLAFFGTAAVLSGVGGEASAWTWVGLGAMAGLLGAQTWLIGRETVRKAARSAARSSDLREPLLDADDLAAAADNE</sequence>
<proteinExistence type="predicted"/>
<keyword evidence="1" id="KW-0472">Membrane</keyword>
<evidence type="ECO:0000313" key="3">
    <source>
        <dbReference type="Proteomes" id="UP001165060"/>
    </source>
</evidence>
<keyword evidence="3" id="KW-1185">Reference proteome</keyword>
<evidence type="ECO:0000313" key="2">
    <source>
        <dbReference type="EMBL" id="GMI26253.1"/>
    </source>
</evidence>
<feature type="transmembrane region" description="Helical" evidence="1">
    <location>
        <begin position="243"/>
        <end position="268"/>
    </location>
</feature>
<evidence type="ECO:0000256" key="1">
    <source>
        <dbReference type="SAM" id="Phobius"/>
    </source>
</evidence>
<dbReference type="EMBL" id="BRYB01002841">
    <property type="protein sequence ID" value="GMI26253.1"/>
    <property type="molecule type" value="Genomic_DNA"/>
</dbReference>
<organism evidence="2 3">
    <name type="scientific">Tetraparma gracilis</name>
    <dbReference type="NCBI Taxonomy" id="2962635"/>
    <lineage>
        <taxon>Eukaryota</taxon>
        <taxon>Sar</taxon>
        <taxon>Stramenopiles</taxon>
        <taxon>Ochrophyta</taxon>
        <taxon>Bolidophyceae</taxon>
        <taxon>Parmales</taxon>
        <taxon>Triparmaceae</taxon>
        <taxon>Tetraparma</taxon>
    </lineage>
</organism>
<reference evidence="2 3" key="1">
    <citation type="journal article" date="2023" name="Commun. Biol.">
        <title>Genome analysis of Parmales, the sister group of diatoms, reveals the evolutionary specialization of diatoms from phago-mixotrophs to photoautotrophs.</title>
        <authorList>
            <person name="Ban H."/>
            <person name="Sato S."/>
            <person name="Yoshikawa S."/>
            <person name="Yamada K."/>
            <person name="Nakamura Y."/>
            <person name="Ichinomiya M."/>
            <person name="Sato N."/>
            <person name="Blanc-Mathieu R."/>
            <person name="Endo H."/>
            <person name="Kuwata A."/>
            <person name="Ogata H."/>
        </authorList>
    </citation>
    <scope>NUCLEOTIDE SEQUENCE [LARGE SCALE GENOMIC DNA]</scope>
</reference>
<accession>A0ABQ6MH48</accession>